<comment type="similarity">
    <text evidence="2">Belongs to the GTP-binding SRP family.</text>
</comment>
<dbReference type="SUPFAM" id="SSF52540">
    <property type="entry name" value="P-loop containing nucleoside triphosphate hydrolases"/>
    <property type="match status" value="1"/>
</dbReference>
<dbReference type="InterPro" id="IPR000897">
    <property type="entry name" value="SRP54_GTPase_dom"/>
</dbReference>
<dbReference type="InterPro" id="IPR020006">
    <property type="entry name" value="FlhF"/>
</dbReference>
<gene>
    <name evidence="17" type="ORF">BgramDRAFT_4345</name>
</gene>
<keyword evidence="9" id="KW-0342">GTP-binding</keyword>
<dbReference type="AlphaFoldDB" id="B1G4G3"/>
<evidence type="ECO:0000256" key="12">
    <source>
        <dbReference type="ARBA" id="ARBA00025337"/>
    </source>
</evidence>
<dbReference type="InterPro" id="IPR003593">
    <property type="entry name" value="AAA+_ATPase"/>
</dbReference>
<dbReference type="PANTHER" id="PTHR43134">
    <property type="entry name" value="SIGNAL RECOGNITION PARTICLE RECEPTOR SUBUNIT ALPHA"/>
    <property type="match status" value="1"/>
</dbReference>
<dbReference type="GO" id="GO:0044781">
    <property type="term" value="P:bacterial-type flagellum organization"/>
    <property type="evidence" value="ECO:0007669"/>
    <property type="project" value="UniProtKB-UniRule"/>
</dbReference>
<dbReference type="GO" id="GO:0003924">
    <property type="term" value="F:GTPase activity"/>
    <property type="evidence" value="ECO:0007669"/>
    <property type="project" value="UniProtKB-UniRule"/>
</dbReference>
<sequence>MGESMLRSQGTLARGAASCADVSALIAACVHRPNYPRLTAFIHRSSVEGFRNNDLNGKRCVAGPSVRLPHRGSSLNIRKFIGATSRDALRLVREALGADAVVLSNRTMDDGSVEIVALADSDLAAITPKAPRADASAAHSASTNMVAAQAAPRAMSAAQPMQANPYASGMPDVFSSVFGASPEAGTETAGGFADPALAGGHDAQPAARIVPSAAMNAAKPSAAQVDARKGASAATAAANTMNTTAAAAKHSPAPQSQQIHVGQPSARAAAARLNDDMRADLLKAAGVPSASAASASDVDGPRTMAESNPWLIDHARRIAGEHESHGEYAARPAAITPAAAMARGLGAAVEPGRATAQQADNTPDWAREAAQVAARRAAQKFAPSPSSSSSPSTSSTDDARTPAGVAEAIKARMEQVVKETVMSELSSLRGMMEEQFAGLMWGDRQRRNPSHGALTKHLFAAGFSAQLVQMMVDNLPEDVDNMDDGMDWVRSVLASNLPVMEDEDTLMERGGVFALMGPTGVGKTTTTAKLAARCVMRFGASKVALLTTDSYRIGGHEQLRIFGKILGVSVHAVKDSADLQLALSELRNKHIVLIDTIGMSQRDRLVSDQIAMLSRAGQPVQRLLLLNATSHGDTLNEVVQAYQRGPDQQPLAGCILTKLDEATNLGGVLDTVIRYKLPVHYVSTGQKVPENLYVATKRFLLKSAFCIPRDHSPFVPHDDDVPALLSALSARSTAELHEVRFG</sequence>
<dbReference type="Pfam" id="PF00448">
    <property type="entry name" value="SRP54"/>
    <property type="match status" value="1"/>
</dbReference>
<evidence type="ECO:0000256" key="2">
    <source>
        <dbReference type="ARBA" id="ARBA00008531"/>
    </source>
</evidence>
<comment type="function">
    <text evidence="12">Necessary for flagellar biosynthesis. May be involved in translocation of the flagellum.</text>
</comment>
<dbReference type="CDD" id="cd17873">
    <property type="entry name" value="FlhF"/>
    <property type="match status" value="1"/>
</dbReference>
<evidence type="ECO:0000256" key="5">
    <source>
        <dbReference type="ARBA" id="ARBA00022475"/>
    </source>
</evidence>
<evidence type="ECO:0000256" key="11">
    <source>
        <dbReference type="ARBA" id="ARBA00023225"/>
    </source>
</evidence>
<dbReference type="PANTHER" id="PTHR43134:SF3">
    <property type="entry name" value="FLAGELLAR BIOSYNTHESIS PROTEIN FLHF"/>
    <property type="match status" value="1"/>
</dbReference>
<dbReference type="InterPro" id="IPR027417">
    <property type="entry name" value="P-loop_NTPase"/>
</dbReference>
<accession>B1G4G3</accession>
<evidence type="ECO:0000259" key="16">
    <source>
        <dbReference type="SMART" id="SM00962"/>
    </source>
</evidence>
<feature type="region of interest" description="Disordered" evidence="14">
    <location>
        <begin position="286"/>
        <end position="305"/>
    </location>
</feature>
<dbReference type="GO" id="GO:0005047">
    <property type="term" value="F:signal recognition particle binding"/>
    <property type="evidence" value="ECO:0007669"/>
    <property type="project" value="TreeGrafter"/>
</dbReference>
<evidence type="ECO:0000256" key="7">
    <source>
        <dbReference type="ARBA" id="ARBA00022795"/>
    </source>
</evidence>
<feature type="compositionally biased region" description="Low complexity" evidence="14">
    <location>
        <begin position="383"/>
        <end position="396"/>
    </location>
</feature>
<feature type="domain" description="AAA+ ATPase" evidence="15">
    <location>
        <begin position="509"/>
        <end position="679"/>
    </location>
</feature>
<dbReference type="Gene3D" id="1.20.120.1380">
    <property type="entry name" value="Flagellar FlhF biosynthesis protein, N domain"/>
    <property type="match status" value="1"/>
</dbReference>
<keyword evidence="10" id="KW-0472">Membrane</keyword>
<organism evidence="17 18">
    <name type="scientific">Paraburkholderia graminis (strain ATCC 700544 / DSM 17151 / LMG 18924 / NCIMB 13744 / C4D1M)</name>
    <dbReference type="NCBI Taxonomy" id="396598"/>
    <lineage>
        <taxon>Bacteria</taxon>
        <taxon>Pseudomonadati</taxon>
        <taxon>Pseudomonadota</taxon>
        <taxon>Betaproteobacteria</taxon>
        <taxon>Burkholderiales</taxon>
        <taxon>Burkholderiaceae</taxon>
        <taxon>Paraburkholderia</taxon>
    </lineage>
</organism>
<dbReference type="GO" id="GO:0015031">
    <property type="term" value="P:protein transport"/>
    <property type="evidence" value="ECO:0007669"/>
    <property type="project" value="UniProtKB-KW"/>
</dbReference>
<evidence type="ECO:0000259" key="15">
    <source>
        <dbReference type="SMART" id="SM00382"/>
    </source>
</evidence>
<evidence type="ECO:0000256" key="10">
    <source>
        <dbReference type="ARBA" id="ARBA00023136"/>
    </source>
</evidence>
<dbReference type="NCBIfam" id="TIGR03499">
    <property type="entry name" value="FlhF"/>
    <property type="match status" value="1"/>
</dbReference>
<feature type="region of interest" description="Disordered" evidence="14">
    <location>
        <begin position="243"/>
        <end position="264"/>
    </location>
</feature>
<keyword evidence="5" id="KW-1003">Cell membrane</keyword>
<comment type="caution">
    <text evidence="17">The sequence shown here is derived from an EMBL/GenBank/DDBJ whole genome shotgun (WGS) entry which is preliminary data.</text>
</comment>
<keyword evidence="8" id="KW-0653">Protein transport</keyword>
<reference evidence="17 18" key="1">
    <citation type="submission" date="2008-03" db="EMBL/GenBank/DDBJ databases">
        <title>Sequencing of the draft genome and assembly of Burkholderia graminis C4D1M.</title>
        <authorList>
            <consortium name="US DOE Joint Genome Institute (JGI-PGF)"/>
            <person name="Copeland A."/>
            <person name="Lucas S."/>
            <person name="Lapidus A."/>
            <person name="Glavina del Rio T."/>
            <person name="Dalin E."/>
            <person name="Tice H."/>
            <person name="Bruce D."/>
            <person name="Goodwin L."/>
            <person name="Pitluck S."/>
            <person name="Larimer F."/>
            <person name="Land M.L."/>
            <person name="Hauser L."/>
            <person name="Tiedje J."/>
            <person name="Richardson P."/>
        </authorList>
    </citation>
    <scope>NUCLEOTIDE SEQUENCE [LARGE SCALE GENOMIC DNA]</scope>
    <source>
        <strain evidence="18">ATCC 700544 / DSM 17151 / LMG 18924 / NCIMB 13744 / C4D1M</strain>
    </source>
</reference>
<keyword evidence="6" id="KW-0547">Nucleotide-binding</keyword>
<dbReference type="InterPro" id="IPR047040">
    <property type="entry name" value="FlhF__GTPase_dom"/>
</dbReference>
<dbReference type="Gene3D" id="3.40.50.300">
    <property type="entry name" value="P-loop containing nucleotide triphosphate hydrolases"/>
    <property type="match status" value="1"/>
</dbReference>
<evidence type="ECO:0000256" key="9">
    <source>
        <dbReference type="ARBA" id="ARBA00023134"/>
    </source>
</evidence>
<evidence type="ECO:0000256" key="8">
    <source>
        <dbReference type="ARBA" id="ARBA00022927"/>
    </source>
</evidence>
<keyword evidence="11" id="KW-1006">Bacterial flagellum protein export</keyword>
<dbReference type="GO" id="GO:0005525">
    <property type="term" value="F:GTP binding"/>
    <property type="evidence" value="ECO:0007669"/>
    <property type="project" value="UniProtKB-UniRule"/>
</dbReference>
<evidence type="ECO:0000256" key="4">
    <source>
        <dbReference type="ARBA" id="ARBA00022448"/>
    </source>
</evidence>
<evidence type="ECO:0000313" key="18">
    <source>
        <dbReference type="Proteomes" id="UP000005045"/>
    </source>
</evidence>
<evidence type="ECO:0000256" key="3">
    <source>
        <dbReference type="ARBA" id="ARBA00014919"/>
    </source>
</evidence>
<proteinExistence type="inferred from homology"/>
<evidence type="ECO:0000256" key="6">
    <source>
        <dbReference type="ARBA" id="ARBA00022741"/>
    </source>
</evidence>
<evidence type="ECO:0000256" key="1">
    <source>
        <dbReference type="ARBA" id="ARBA00004413"/>
    </source>
</evidence>
<evidence type="ECO:0000256" key="13">
    <source>
        <dbReference type="NCBIfam" id="TIGR03499"/>
    </source>
</evidence>
<dbReference type="Proteomes" id="UP000005045">
    <property type="component" value="Unassembled WGS sequence"/>
</dbReference>
<evidence type="ECO:0000256" key="14">
    <source>
        <dbReference type="SAM" id="MobiDB-lite"/>
    </source>
</evidence>
<protein>
    <recommendedName>
        <fullName evidence="3 13">Flagellar biosynthesis protein FlhF</fullName>
    </recommendedName>
</protein>
<feature type="domain" description="SRP54-type proteins GTP-binding" evidence="16">
    <location>
        <begin position="510"/>
        <end position="706"/>
    </location>
</feature>
<keyword evidence="7" id="KW-1005">Bacterial flagellum biogenesis</keyword>
<dbReference type="SMART" id="SM00382">
    <property type="entry name" value="AAA"/>
    <property type="match status" value="1"/>
</dbReference>
<feature type="compositionally biased region" description="Low complexity" evidence="14">
    <location>
        <begin position="286"/>
        <end position="298"/>
    </location>
</feature>
<comment type="subcellular location">
    <subcellularLocation>
        <location evidence="1">Cell membrane</location>
        <topology evidence="1">Peripheral membrane protein</topology>
        <orientation evidence="1">Cytoplasmic side</orientation>
    </subcellularLocation>
</comment>
<keyword evidence="18" id="KW-1185">Reference proteome</keyword>
<dbReference type="EMBL" id="ABLD01000014">
    <property type="protein sequence ID" value="EDT08978.1"/>
    <property type="molecule type" value="Genomic_DNA"/>
</dbReference>
<dbReference type="SMART" id="SM00962">
    <property type="entry name" value="SRP54"/>
    <property type="match status" value="1"/>
</dbReference>
<keyword evidence="4" id="KW-0813">Transport</keyword>
<feature type="region of interest" description="Disordered" evidence="14">
    <location>
        <begin position="377"/>
        <end position="402"/>
    </location>
</feature>
<evidence type="ECO:0000313" key="17">
    <source>
        <dbReference type="EMBL" id="EDT08978.1"/>
    </source>
</evidence>
<dbReference type="GO" id="GO:0006614">
    <property type="term" value="P:SRP-dependent cotranslational protein targeting to membrane"/>
    <property type="evidence" value="ECO:0007669"/>
    <property type="project" value="UniProtKB-UniRule"/>
</dbReference>
<dbReference type="FunFam" id="3.40.50.300:FF:000695">
    <property type="entry name" value="Flagellar biosynthesis regulator FlhF"/>
    <property type="match status" value="1"/>
</dbReference>
<dbReference type="GO" id="GO:0005886">
    <property type="term" value="C:plasma membrane"/>
    <property type="evidence" value="ECO:0007669"/>
    <property type="project" value="UniProtKB-SubCell"/>
</dbReference>
<name>B1G4G3_PARG4</name>